<protein>
    <submittedName>
        <fullName evidence="2">Uncharacterized protein</fullName>
    </submittedName>
</protein>
<reference evidence="2" key="1">
    <citation type="submission" date="2019-10" db="EMBL/GenBank/DDBJ databases">
        <title>Draft genome sequece of Microseira wollei NIES-4236.</title>
        <authorList>
            <person name="Yamaguchi H."/>
            <person name="Suzuki S."/>
            <person name="Kawachi M."/>
        </authorList>
    </citation>
    <scope>NUCLEOTIDE SEQUENCE</scope>
    <source>
        <strain evidence="2">NIES-4236</strain>
    </source>
</reference>
<evidence type="ECO:0000256" key="1">
    <source>
        <dbReference type="SAM" id="MobiDB-lite"/>
    </source>
</evidence>
<dbReference type="Proteomes" id="UP001050975">
    <property type="component" value="Unassembled WGS sequence"/>
</dbReference>
<organism evidence="2 3">
    <name type="scientific">Microseira wollei NIES-4236</name>
    <dbReference type="NCBI Taxonomy" id="2530354"/>
    <lineage>
        <taxon>Bacteria</taxon>
        <taxon>Bacillati</taxon>
        <taxon>Cyanobacteriota</taxon>
        <taxon>Cyanophyceae</taxon>
        <taxon>Oscillatoriophycideae</taxon>
        <taxon>Aerosakkonematales</taxon>
        <taxon>Aerosakkonemataceae</taxon>
        <taxon>Microseira</taxon>
    </lineage>
</organism>
<evidence type="ECO:0000313" key="2">
    <source>
        <dbReference type="EMBL" id="GET42856.1"/>
    </source>
</evidence>
<name>A0AAV3XMN4_9CYAN</name>
<comment type="caution">
    <text evidence="2">The sequence shown here is derived from an EMBL/GenBank/DDBJ whole genome shotgun (WGS) entry which is preliminary data.</text>
</comment>
<accession>A0AAV3XMN4</accession>
<evidence type="ECO:0000313" key="3">
    <source>
        <dbReference type="Proteomes" id="UP001050975"/>
    </source>
</evidence>
<feature type="region of interest" description="Disordered" evidence="1">
    <location>
        <begin position="1"/>
        <end position="41"/>
    </location>
</feature>
<sequence>MLDVSKVTGKQLEQPQAKMQYLPPKSSDTRTSADQMGWYIS</sequence>
<proteinExistence type="predicted"/>
<dbReference type="EMBL" id="BLAY01000185">
    <property type="protein sequence ID" value="GET42856.1"/>
    <property type="molecule type" value="Genomic_DNA"/>
</dbReference>
<keyword evidence="3" id="KW-1185">Reference proteome</keyword>
<dbReference type="AlphaFoldDB" id="A0AAV3XMN4"/>
<gene>
    <name evidence="2" type="ORF">MiSe_76740</name>
</gene>